<comment type="subcellular location">
    <subcellularLocation>
        <location evidence="9">Endomembrane system</location>
        <topology evidence="9">Single-pass membrane protein</topology>
    </subcellularLocation>
    <subcellularLocation>
        <location evidence="1">Membrane</location>
        <topology evidence="1">Single-pass type I membrane protein</topology>
    </subcellularLocation>
</comment>
<evidence type="ECO:0000256" key="1">
    <source>
        <dbReference type="ARBA" id="ARBA00004479"/>
    </source>
</evidence>
<keyword evidence="4" id="KW-0677">Repeat</keyword>
<keyword evidence="3 12" id="KW-0732">Signal</keyword>
<keyword evidence="6 11" id="KW-0472">Membrane</keyword>
<dbReference type="PANTHER" id="PTHR22702">
    <property type="entry name" value="PROTEASE-ASSOCIATED DOMAIN-CONTAINING PROTEIN"/>
    <property type="match status" value="1"/>
</dbReference>
<evidence type="ECO:0000256" key="8">
    <source>
        <dbReference type="ARBA" id="ARBA00023180"/>
    </source>
</evidence>
<evidence type="ECO:0000256" key="10">
    <source>
        <dbReference type="SAM" id="MobiDB-lite"/>
    </source>
</evidence>
<keyword evidence="5 11" id="KW-1133">Transmembrane helix</keyword>
<dbReference type="SMART" id="SM00179">
    <property type="entry name" value="EGF_CA"/>
    <property type="match status" value="1"/>
</dbReference>
<dbReference type="AlphaFoldDB" id="A0AAE0FET1"/>
<dbReference type="InterPro" id="IPR001881">
    <property type="entry name" value="EGF-like_Ca-bd_dom"/>
</dbReference>
<dbReference type="EMBL" id="LGRX02019558">
    <property type="protein sequence ID" value="KAK3258398.1"/>
    <property type="molecule type" value="Genomic_DNA"/>
</dbReference>
<sequence>MMLKLVFFIFLVSTRHHLIVTEASDGAQEALIRGVSSDFTIRAGLAHFGSPGYGKRMTGVVRVNGEHSLCSGADYHPEDTWRNVTEGYAKIMVVYSTSATSSCSPVKMALQAQEYGEADALMLIGEWNTDSWRRDPETLYHSESVEDVQTSQKIHVPVVMVPYYDQDELILKSRTGQLVVDIDFEDSLNYASGNHVTVGFYWKQFGCTSHKCIQDDGEHRELFHELLPLSRNGLVTVVPHYWVYHCYAGAESCAQHCLSDGKYCSQDPESDHQSGYTGRDVIVQNLISLCVFDVANNTGRPWQWMMYWLDHKDRCALDSANFHLNCSDSVLRRIGMDVEDVRACVGDVDGNHSLIDRDRQDIVMNKLLFSPEVVANDALYRGSVRSGDILNFICAAFSFTFSDRPVVCRTGDTVCNQETTEFCAANEYGANQCALVQGSVQCVCPHGYSADVEVIGGKEVIVGQCQDIDECDGTVCTGNEMTCTNLPGTYECVCNDDNAVYANEAEGCIIGSRLSLSVGQIFGIVVGTFIGLCALTFAILMYWRKPMLIALTDFFIERQKDLEEMDREFLRKAADSGSADPEDVNNEAFTFEVKESEKENSTNV</sequence>
<evidence type="ECO:0000256" key="2">
    <source>
        <dbReference type="ARBA" id="ARBA00022692"/>
    </source>
</evidence>
<proteinExistence type="predicted"/>
<keyword evidence="15" id="KW-1185">Reference proteome</keyword>
<feature type="transmembrane region" description="Helical" evidence="11">
    <location>
        <begin position="521"/>
        <end position="543"/>
    </location>
</feature>
<dbReference type="GO" id="GO:0016020">
    <property type="term" value="C:membrane"/>
    <property type="evidence" value="ECO:0007669"/>
    <property type="project" value="UniProtKB-SubCell"/>
</dbReference>
<evidence type="ECO:0000256" key="4">
    <source>
        <dbReference type="ARBA" id="ARBA00022737"/>
    </source>
</evidence>
<dbReference type="PANTHER" id="PTHR22702:SF1">
    <property type="entry name" value="PROTEASE-ASSOCIATED DOMAIN-CONTAINING PROTEIN 1"/>
    <property type="match status" value="1"/>
</dbReference>
<dbReference type="Pfam" id="PF25011">
    <property type="entry name" value="VSR_TRX"/>
    <property type="match status" value="1"/>
</dbReference>
<dbReference type="CDD" id="cd00054">
    <property type="entry name" value="EGF_CA"/>
    <property type="match status" value="1"/>
</dbReference>
<dbReference type="GO" id="GO:0012505">
    <property type="term" value="C:endomembrane system"/>
    <property type="evidence" value="ECO:0007669"/>
    <property type="project" value="UniProtKB-SubCell"/>
</dbReference>
<keyword evidence="14" id="KW-0675">Receptor</keyword>
<dbReference type="InterPro" id="IPR018097">
    <property type="entry name" value="EGF_Ca-bd_CS"/>
</dbReference>
<keyword evidence="7" id="KW-1015">Disulfide bond</keyword>
<dbReference type="InterPro" id="IPR056858">
    <property type="entry name" value="VSR_TRX"/>
</dbReference>
<evidence type="ECO:0000256" key="11">
    <source>
        <dbReference type="SAM" id="Phobius"/>
    </source>
</evidence>
<evidence type="ECO:0000256" key="9">
    <source>
        <dbReference type="ARBA" id="ARBA00037847"/>
    </source>
</evidence>
<evidence type="ECO:0000256" key="5">
    <source>
        <dbReference type="ARBA" id="ARBA00022989"/>
    </source>
</evidence>
<evidence type="ECO:0000259" key="13">
    <source>
        <dbReference type="SMART" id="SM00179"/>
    </source>
</evidence>
<comment type="caution">
    <text evidence="14">The sequence shown here is derived from an EMBL/GenBank/DDBJ whole genome shotgun (WGS) entry which is preliminary data.</text>
</comment>
<feature type="region of interest" description="Disordered" evidence="10">
    <location>
        <begin position="573"/>
        <end position="604"/>
    </location>
</feature>
<feature type="domain" description="EGF-like calcium-binding" evidence="13">
    <location>
        <begin position="467"/>
        <end position="509"/>
    </location>
</feature>
<evidence type="ECO:0000256" key="12">
    <source>
        <dbReference type="SAM" id="SignalP"/>
    </source>
</evidence>
<keyword evidence="8" id="KW-0325">Glycoprotein</keyword>
<name>A0AAE0FET1_9CHLO</name>
<dbReference type="Proteomes" id="UP001190700">
    <property type="component" value="Unassembled WGS sequence"/>
</dbReference>
<protein>
    <submittedName>
        <fullName evidence="14">Vacuolar-sorting receptor 1</fullName>
    </submittedName>
</protein>
<keyword evidence="2 11" id="KW-0812">Transmembrane</keyword>
<feature type="chain" id="PRO_5042037268" evidence="12">
    <location>
        <begin position="17"/>
        <end position="604"/>
    </location>
</feature>
<evidence type="ECO:0000256" key="7">
    <source>
        <dbReference type="ARBA" id="ARBA00023157"/>
    </source>
</evidence>
<gene>
    <name evidence="14" type="ORF">CYMTET_32553</name>
</gene>
<dbReference type="Gene3D" id="2.10.25.10">
    <property type="entry name" value="Laminin"/>
    <property type="match status" value="1"/>
</dbReference>
<dbReference type="Gene3D" id="3.50.30.30">
    <property type="match status" value="1"/>
</dbReference>
<evidence type="ECO:0000256" key="3">
    <source>
        <dbReference type="ARBA" id="ARBA00022729"/>
    </source>
</evidence>
<feature type="compositionally biased region" description="Basic and acidic residues" evidence="10">
    <location>
        <begin position="592"/>
        <end position="604"/>
    </location>
</feature>
<evidence type="ECO:0000256" key="6">
    <source>
        <dbReference type="ARBA" id="ARBA00023136"/>
    </source>
</evidence>
<dbReference type="PROSITE" id="PS01187">
    <property type="entry name" value="EGF_CA"/>
    <property type="match status" value="1"/>
</dbReference>
<accession>A0AAE0FET1</accession>
<feature type="signal peptide" evidence="12">
    <location>
        <begin position="1"/>
        <end position="16"/>
    </location>
</feature>
<evidence type="ECO:0000313" key="15">
    <source>
        <dbReference type="Proteomes" id="UP001190700"/>
    </source>
</evidence>
<evidence type="ECO:0000313" key="14">
    <source>
        <dbReference type="EMBL" id="KAK3258398.1"/>
    </source>
</evidence>
<reference evidence="14 15" key="1">
    <citation type="journal article" date="2015" name="Genome Biol. Evol.">
        <title>Comparative Genomics of a Bacterivorous Green Alga Reveals Evolutionary Causalities and Consequences of Phago-Mixotrophic Mode of Nutrition.</title>
        <authorList>
            <person name="Burns J.A."/>
            <person name="Paasch A."/>
            <person name="Narechania A."/>
            <person name="Kim E."/>
        </authorList>
    </citation>
    <scope>NUCLEOTIDE SEQUENCE [LARGE SCALE GENOMIC DNA]</scope>
    <source>
        <strain evidence="14 15">PLY_AMNH</strain>
    </source>
</reference>
<organism evidence="14 15">
    <name type="scientific">Cymbomonas tetramitiformis</name>
    <dbReference type="NCBI Taxonomy" id="36881"/>
    <lineage>
        <taxon>Eukaryota</taxon>
        <taxon>Viridiplantae</taxon>
        <taxon>Chlorophyta</taxon>
        <taxon>Pyramimonadophyceae</taxon>
        <taxon>Pyramimonadales</taxon>
        <taxon>Pyramimonadaceae</taxon>
        <taxon>Cymbomonas</taxon>
    </lineage>
</organism>
<dbReference type="GO" id="GO:0005509">
    <property type="term" value="F:calcium ion binding"/>
    <property type="evidence" value="ECO:0007669"/>
    <property type="project" value="InterPro"/>
</dbReference>